<feature type="compositionally biased region" description="Basic and acidic residues" evidence="1">
    <location>
        <begin position="14"/>
        <end position="28"/>
    </location>
</feature>
<dbReference type="EMBL" id="UINC01091924">
    <property type="protein sequence ID" value="SVC45075.1"/>
    <property type="molecule type" value="Genomic_DNA"/>
</dbReference>
<feature type="region of interest" description="Disordered" evidence="1">
    <location>
        <begin position="1"/>
        <end position="28"/>
    </location>
</feature>
<organism evidence="2">
    <name type="scientific">marine metagenome</name>
    <dbReference type="NCBI Taxonomy" id="408172"/>
    <lineage>
        <taxon>unclassified sequences</taxon>
        <taxon>metagenomes</taxon>
        <taxon>ecological metagenomes</taxon>
    </lineage>
</organism>
<reference evidence="2" key="1">
    <citation type="submission" date="2018-05" db="EMBL/GenBank/DDBJ databases">
        <authorList>
            <person name="Lanie J.A."/>
            <person name="Ng W.-L."/>
            <person name="Kazmierczak K.M."/>
            <person name="Andrzejewski T.M."/>
            <person name="Davidsen T.M."/>
            <person name="Wayne K.J."/>
            <person name="Tettelin H."/>
            <person name="Glass J.I."/>
            <person name="Rusch D."/>
            <person name="Podicherti R."/>
            <person name="Tsui H.-C.T."/>
            <person name="Winkler M.E."/>
        </authorList>
    </citation>
    <scope>NUCLEOTIDE SEQUENCE</scope>
</reference>
<protein>
    <submittedName>
        <fullName evidence="2">Uncharacterized protein</fullName>
    </submittedName>
</protein>
<gene>
    <name evidence="2" type="ORF">METZ01_LOCUS297929</name>
</gene>
<proteinExistence type="predicted"/>
<dbReference type="AlphaFoldDB" id="A0A382MAK1"/>
<accession>A0A382MAK1</accession>
<evidence type="ECO:0000256" key="1">
    <source>
        <dbReference type="SAM" id="MobiDB-lite"/>
    </source>
</evidence>
<evidence type="ECO:0000313" key="2">
    <source>
        <dbReference type="EMBL" id="SVC45075.1"/>
    </source>
</evidence>
<sequence length="94" mass="10967">MTNITISVPDDLPEGEKRRSIESEVETKLSKHEEEARLNDYLRELYHKVGNDTGKEIESTDDLIYHLARFASRDLKEKLIGVPRTVYPWQKPKV</sequence>
<name>A0A382MAK1_9ZZZZ</name>